<proteinExistence type="predicted"/>
<organism evidence="2">
    <name type="scientific">hydrothermal vent metagenome</name>
    <dbReference type="NCBI Taxonomy" id="652676"/>
    <lineage>
        <taxon>unclassified sequences</taxon>
        <taxon>metagenomes</taxon>
        <taxon>ecological metagenomes</taxon>
    </lineage>
</organism>
<feature type="transmembrane region" description="Helical" evidence="1">
    <location>
        <begin position="174"/>
        <end position="191"/>
    </location>
</feature>
<accession>A0A160VHK1</accession>
<feature type="transmembrane region" description="Helical" evidence="1">
    <location>
        <begin position="398"/>
        <end position="418"/>
    </location>
</feature>
<feature type="transmembrane region" description="Helical" evidence="1">
    <location>
        <begin position="367"/>
        <end position="386"/>
    </location>
</feature>
<sequence length="463" mass="51885">MLFTALAGGMGWGIRGQYGHETGAMLAGLLVALVLVYLFGYHLSSLSAARAVALATVAIGFGGSMTYGQTLGLTQDAPLIGNIAALRWGLLGTFIKGSIWIGYFGLFLGLGLGGKKYTMVEMALALIVAIFLLYLGIYVLNEPFDPASKKLPSIYFSDHWHWEPGETLKPRREQWGGLLFALGWLIAYTGFIKKDLLARNMVLWGMLAGGLGFSLGQSVQAYHAWNVDWFQVGWLASFEPNINWWNMMEITFGAIFGCVLALGLWCNRHHIATNSSDEQIALGYKTELSLMAVHIVALATWNFMSFSTFDWFADRALTMGLIPILATLGGRIWPYFVCLPITALPIAGKTLRQLAYRTDDISLLPGWLIYFMVPLMVVTWFSIRLIQHTDKKLNGDVFCRWTLIISTIFYFALNWAFFKFPWPWSDWTGRTPSGIIFIICAAGLLLLTFYFDPRRGRWQFNSS</sequence>
<protein>
    <submittedName>
        <fullName evidence="2">Uncharacterized protein</fullName>
    </submittedName>
</protein>
<feature type="transmembrane region" description="Helical" evidence="1">
    <location>
        <begin position="433"/>
        <end position="451"/>
    </location>
</feature>
<feature type="transmembrane region" description="Helical" evidence="1">
    <location>
        <begin position="48"/>
        <end position="68"/>
    </location>
</feature>
<feature type="transmembrane region" description="Helical" evidence="1">
    <location>
        <begin position="23"/>
        <end position="41"/>
    </location>
</feature>
<evidence type="ECO:0000256" key="1">
    <source>
        <dbReference type="SAM" id="Phobius"/>
    </source>
</evidence>
<feature type="transmembrane region" description="Helical" evidence="1">
    <location>
        <begin position="245"/>
        <end position="267"/>
    </location>
</feature>
<keyword evidence="1" id="KW-1133">Transmembrane helix</keyword>
<evidence type="ECO:0000313" key="2">
    <source>
        <dbReference type="EMBL" id="CUV09952.1"/>
    </source>
</evidence>
<keyword evidence="1" id="KW-0472">Membrane</keyword>
<feature type="transmembrane region" description="Helical" evidence="1">
    <location>
        <begin position="88"/>
        <end position="110"/>
    </location>
</feature>
<reference evidence="2" key="1">
    <citation type="submission" date="2015-10" db="EMBL/GenBank/DDBJ databases">
        <authorList>
            <person name="Gilbert D.G."/>
        </authorList>
    </citation>
    <scope>NUCLEOTIDE SEQUENCE</scope>
</reference>
<feature type="transmembrane region" description="Helical" evidence="1">
    <location>
        <begin position="203"/>
        <end position="225"/>
    </location>
</feature>
<keyword evidence="1" id="KW-0812">Transmembrane</keyword>
<feature type="transmembrane region" description="Helical" evidence="1">
    <location>
        <begin position="122"/>
        <end position="140"/>
    </location>
</feature>
<dbReference type="EMBL" id="FAXC01000328">
    <property type="protein sequence ID" value="CUV09952.1"/>
    <property type="molecule type" value="Genomic_DNA"/>
</dbReference>
<dbReference type="AlphaFoldDB" id="A0A160VHK1"/>
<name>A0A160VHK1_9ZZZZ</name>
<gene>
    <name evidence="2" type="ORF">MGWOODY_Mmi734</name>
</gene>